<feature type="chain" id="PRO_5004195705" description="DUF2946 domain-containing protein" evidence="1">
    <location>
        <begin position="27"/>
        <end position="143"/>
    </location>
</feature>
<evidence type="ECO:0000256" key="1">
    <source>
        <dbReference type="SAM" id="SignalP"/>
    </source>
</evidence>
<keyword evidence="1" id="KW-0732">Signal</keyword>
<accession>Q1QIF7</accession>
<evidence type="ECO:0000313" key="3">
    <source>
        <dbReference type="Proteomes" id="UP000001953"/>
    </source>
</evidence>
<protein>
    <recommendedName>
        <fullName evidence="4">DUF2946 domain-containing protein</fullName>
    </recommendedName>
</protein>
<evidence type="ECO:0008006" key="4">
    <source>
        <dbReference type="Google" id="ProtNLM"/>
    </source>
</evidence>
<dbReference type="EMBL" id="CP000319">
    <property type="protein sequence ID" value="ABE63990.1"/>
    <property type="molecule type" value="Genomic_DNA"/>
</dbReference>
<dbReference type="Pfam" id="PF11162">
    <property type="entry name" value="DUF2946"/>
    <property type="match status" value="1"/>
</dbReference>
<gene>
    <name evidence="2" type="ordered locus">Nham_3256</name>
</gene>
<dbReference type="AlphaFoldDB" id="Q1QIF7"/>
<evidence type="ECO:0000313" key="2">
    <source>
        <dbReference type="EMBL" id="ABE63990.1"/>
    </source>
</evidence>
<dbReference type="HOGENOM" id="CLU_150626_0_0_5"/>
<dbReference type="OrthoDB" id="8129627at2"/>
<keyword evidence="3" id="KW-1185">Reference proteome</keyword>
<reference evidence="2 3" key="1">
    <citation type="submission" date="2006-03" db="EMBL/GenBank/DDBJ databases">
        <title>Complete sequence of chromosome of Nitrobacter hamburgensis X14.</title>
        <authorList>
            <consortium name="US DOE Joint Genome Institute"/>
            <person name="Copeland A."/>
            <person name="Lucas S."/>
            <person name="Lapidus A."/>
            <person name="Barry K."/>
            <person name="Detter J.C."/>
            <person name="Glavina del Rio T."/>
            <person name="Hammon N."/>
            <person name="Israni S."/>
            <person name="Dalin E."/>
            <person name="Tice H."/>
            <person name="Pitluck S."/>
            <person name="Chain P."/>
            <person name="Malfatti S."/>
            <person name="Shin M."/>
            <person name="Vergez L."/>
            <person name="Schmutz J."/>
            <person name="Larimer F."/>
            <person name="Land M."/>
            <person name="Hauser L."/>
            <person name="Kyrpides N."/>
            <person name="Ivanova N."/>
            <person name="Ward B."/>
            <person name="Arp D."/>
            <person name="Klotz M."/>
            <person name="Stein L."/>
            <person name="O'Mullan G."/>
            <person name="Starkenburg S."/>
            <person name="Sayavedra L."/>
            <person name="Poret-Peterson A.T."/>
            <person name="Gentry M.E."/>
            <person name="Bruce D."/>
            <person name="Richardson P."/>
        </authorList>
    </citation>
    <scope>NUCLEOTIDE SEQUENCE [LARGE SCALE GENOMIC DNA]</scope>
    <source>
        <strain evidence="3">DSM 10229 / NCIMB 13809 / X14</strain>
    </source>
</reference>
<name>Q1QIF7_NITHX</name>
<proteinExistence type="predicted"/>
<dbReference type="KEGG" id="nha:Nham_3256"/>
<sequence length="143" mass="15196">MKWFRSNIKHGSRIALLALAIQFVLSFGHHHGAAALAAPAVSAQASDTGKTQTKPLATKDAAVRNFAKAAATSPAGPASGHDQDSDYCAVCAVMALASTVLFTEPPVLLLPEAYHFLYRATDAEFNHLESRRVVFQPRAPPAS</sequence>
<dbReference type="eggNOG" id="ENOG5032NPW">
    <property type="taxonomic scope" value="Bacteria"/>
</dbReference>
<organism evidence="2 3">
    <name type="scientific">Nitrobacter hamburgensis (strain DSM 10229 / NCIMB 13809 / X14)</name>
    <dbReference type="NCBI Taxonomy" id="323097"/>
    <lineage>
        <taxon>Bacteria</taxon>
        <taxon>Pseudomonadati</taxon>
        <taxon>Pseudomonadota</taxon>
        <taxon>Alphaproteobacteria</taxon>
        <taxon>Hyphomicrobiales</taxon>
        <taxon>Nitrobacteraceae</taxon>
        <taxon>Nitrobacter</taxon>
    </lineage>
</organism>
<dbReference type="RefSeq" id="WP_011511646.1">
    <property type="nucleotide sequence ID" value="NC_007964.1"/>
</dbReference>
<dbReference type="Proteomes" id="UP000001953">
    <property type="component" value="Chromosome"/>
</dbReference>
<feature type="signal peptide" evidence="1">
    <location>
        <begin position="1"/>
        <end position="26"/>
    </location>
</feature>
<dbReference type="InterPro" id="IPR021333">
    <property type="entry name" value="DUF2946"/>
</dbReference>